<evidence type="ECO:0000313" key="2">
    <source>
        <dbReference type="EMBL" id="KAK8487320.1"/>
    </source>
</evidence>
<protein>
    <submittedName>
        <fullName evidence="2">Uncharacterized protein</fullName>
    </submittedName>
</protein>
<evidence type="ECO:0000313" key="3">
    <source>
        <dbReference type="Proteomes" id="UP001472677"/>
    </source>
</evidence>
<keyword evidence="3" id="KW-1185">Reference proteome</keyword>
<feature type="compositionally biased region" description="Polar residues" evidence="1">
    <location>
        <begin position="111"/>
        <end position="122"/>
    </location>
</feature>
<evidence type="ECO:0000256" key="1">
    <source>
        <dbReference type="SAM" id="MobiDB-lite"/>
    </source>
</evidence>
<dbReference type="Proteomes" id="UP001472677">
    <property type="component" value="Unassembled WGS sequence"/>
</dbReference>
<gene>
    <name evidence="2" type="ORF">V6N12_005447</name>
</gene>
<reference evidence="2 3" key="1">
    <citation type="journal article" date="2024" name="G3 (Bethesda)">
        <title>Genome assembly of Hibiscus sabdariffa L. provides insights into metabolisms of medicinal natural products.</title>
        <authorList>
            <person name="Kim T."/>
        </authorList>
    </citation>
    <scope>NUCLEOTIDE SEQUENCE [LARGE SCALE GENOMIC DNA]</scope>
    <source>
        <strain evidence="2">TK-2024</strain>
        <tissue evidence="2">Old leaves</tissue>
    </source>
</reference>
<dbReference type="EMBL" id="JBBPBM010001102">
    <property type="protein sequence ID" value="KAK8487320.1"/>
    <property type="molecule type" value="Genomic_DNA"/>
</dbReference>
<sequence length="170" mass="18078">MLHVVPPIASASSTNDHFEFVDVLHEFSPECPDDNMPEVVPQGDNGDVEPAGISSEVGDVVAHVYEDTPNDPSQQVQADAISNNDDDQGVVQEGSASRDSEFQEEDGIASIPNNAQSVGTNSRPDLLLNNDANGEIAKIGHDSSWGLVLLDENNQLTCIPDSLPSSVEIT</sequence>
<name>A0ABR2A3V8_9ROSI</name>
<feature type="compositionally biased region" description="Polar residues" evidence="1">
    <location>
        <begin position="70"/>
        <end position="83"/>
    </location>
</feature>
<feature type="region of interest" description="Disordered" evidence="1">
    <location>
        <begin position="64"/>
        <end position="122"/>
    </location>
</feature>
<organism evidence="2 3">
    <name type="scientific">Hibiscus sabdariffa</name>
    <name type="common">roselle</name>
    <dbReference type="NCBI Taxonomy" id="183260"/>
    <lineage>
        <taxon>Eukaryota</taxon>
        <taxon>Viridiplantae</taxon>
        <taxon>Streptophyta</taxon>
        <taxon>Embryophyta</taxon>
        <taxon>Tracheophyta</taxon>
        <taxon>Spermatophyta</taxon>
        <taxon>Magnoliopsida</taxon>
        <taxon>eudicotyledons</taxon>
        <taxon>Gunneridae</taxon>
        <taxon>Pentapetalae</taxon>
        <taxon>rosids</taxon>
        <taxon>malvids</taxon>
        <taxon>Malvales</taxon>
        <taxon>Malvaceae</taxon>
        <taxon>Malvoideae</taxon>
        <taxon>Hibiscus</taxon>
    </lineage>
</organism>
<proteinExistence type="predicted"/>
<comment type="caution">
    <text evidence="2">The sequence shown here is derived from an EMBL/GenBank/DDBJ whole genome shotgun (WGS) entry which is preliminary data.</text>
</comment>
<accession>A0ABR2A3V8</accession>